<feature type="coiled-coil region" evidence="1">
    <location>
        <begin position="397"/>
        <end position="513"/>
    </location>
</feature>
<dbReference type="OrthoDB" id="1932872at2759"/>
<sequence>MCSDQMSRISFGTLSSPDMWEQSSGEPAEAGQNYGAEVFQAGFSGMVQKLNESQNHISRLESEVKALRDEKLKQEYQNQVHVLRLKDQIRILEQKAVLDLQELKRRQNHIEEEVPSLEAQIASLKSVLHDLNVSESLYSELIAIPKESRTIREHLLVLVYEKMLKHRNDLQSIQQERDCSREALSRANDEVQKLRRDIQRITTNDAIEKQAKDKEIEVLTLQNEHLEKELQNANLQVQVILAKGSMYDELREKIVQLEEVLLEKEKEKDETSKSLQNLSKQIAEYEKSLNDKKRCIEVLQMEKVYLNDQHKTLEEQLQNMESEKIVLKRRINELEECQKGFLDRILSIENSAQATREQLLYEEKIQLQERNKQELDMLRSQIAEAADFEIQMLRRTRDFAASERDKIQLELQETKAQNTELIERYNELKIGMMKISKLEEDTVSQREKELAKLQEKTYHDLCEAKIENKALTEKLETSMQNLNKVEGDMIRTLLDLKLKLESAKASLHHHEKEEHLFNEVLENAYLNCEDELHMNGFISTLQGKIELISTIFKKHKSLQQNLNALERERDVLKQQILESEEKVNSMNRKIGCMDQPTSSLVNTIEQMESKLEEAKQTNKLLESKLREAISDKTQADLNLTNLRMDLKRVVEARGNMDILRKILMEKDPNLGIIVSKKLAVLK</sequence>
<protein>
    <submittedName>
        <fullName evidence="3">Uncharacterized protein</fullName>
    </submittedName>
</protein>
<feature type="coiled-coil region" evidence="1">
    <location>
        <begin position="548"/>
        <end position="631"/>
    </location>
</feature>
<reference evidence="3" key="1">
    <citation type="submission" date="2021-08" db="EMBL/GenBank/DDBJ databases">
        <title>WGS assembly of Ceratopteris richardii.</title>
        <authorList>
            <person name="Marchant D.B."/>
            <person name="Chen G."/>
            <person name="Jenkins J."/>
            <person name="Shu S."/>
            <person name="Leebens-Mack J."/>
            <person name="Grimwood J."/>
            <person name="Schmutz J."/>
            <person name="Soltis P."/>
            <person name="Soltis D."/>
            <person name="Chen Z.-H."/>
        </authorList>
    </citation>
    <scope>NUCLEOTIDE SEQUENCE</scope>
    <source>
        <strain evidence="3">Whitten #5841</strain>
        <tissue evidence="3">Leaf</tissue>
    </source>
</reference>
<evidence type="ECO:0000313" key="3">
    <source>
        <dbReference type="EMBL" id="KAH7283365.1"/>
    </source>
</evidence>
<accession>A0A8T2QIK8</accession>
<dbReference type="Proteomes" id="UP000825935">
    <property type="component" value="Chromosome 34"/>
</dbReference>
<dbReference type="EMBL" id="CM035439">
    <property type="protein sequence ID" value="KAH7283365.1"/>
    <property type="molecule type" value="Genomic_DNA"/>
</dbReference>
<dbReference type="SUPFAM" id="SSF57997">
    <property type="entry name" value="Tropomyosin"/>
    <property type="match status" value="1"/>
</dbReference>
<dbReference type="GO" id="GO:0005815">
    <property type="term" value="C:microtubule organizing center"/>
    <property type="evidence" value="ECO:0007669"/>
    <property type="project" value="TreeGrafter"/>
</dbReference>
<dbReference type="EMBL" id="CM035439">
    <property type="protein sequence ID" value="KAH7283364.1"/>
    <property type="molecule type" value="Genomic_DNA"/>
</dbReference>
<keyword evidence="1" id="KW-0175">Coiled coil</keyword>
<feature type="region of interest" description="Disordered" evidence="2">
    <location>
        <begin position="1"/>
        <end position="30"/>
    </location>
</feature>
<organism evidence="3 4">
    <name type="scientific">Ceratopteris richardii</name>
    <name type="common">Triangle waterfern</name>
    <dbReference type="NCBI Taxonomy" id="49495"/>
    <lineage>
        <taxon>Eukaryota</taxon>
        <taxon>Viridiplantae</taxon>
        <taxon>Streptophyta</taxon>
        <taxon>Embryophyta</taxon>
        <taxon>Tracheophyta</taxon>
        <taxon>Polypodiopsida</taxon>
        <taxon>Polypodiidae</taxon>
        <taxon>Polypodiales</taxon>
        <taxon>Pteridineae</taxon>
        <taxon>Pteridaceae</taxon>
        <taxon>Parkerioideae</taxon>
        <taxon>Ceratopteris</taxon>
    </lineage>
</organism>
<comment type="caution">
    <text evidence="3">The sequence shown here is derived from an EMBL/GenBank/DDBJ whole genome shotgun (WGS) entry which is preliminary data.</text>
</comment>
<dbReference type="PANTHER" id="PTHR18950:SF0">
    <property type="entry name" value="PROGESTERONE IMMUNOMODULATORY BINDING FACTOR 1"/>
    <property type="match status" value="1"/>
</dbReference>
<dbReference type="AlphaFoldDB" id="A0A8T2QIK8"/>
<dbReference type="InterPro" id="IPR026205">
    <property type="entry name" value="PIBF1"/>
</dbReference>
<feature type="coiled-coil region" evidence="1">
    <location>
        <begin position="170"/>
        <end position="337"/>
    </location>
</feature>
<evidence type="ECO:0000256" key="2">
    <source>
        <dbReference type="SAM" id="MobiDB-lite"/>
    </source>
</evidence>
<feature type="compositionally biased region" description="Polar residues" evidence="2">
    <location>
        <begin position="1"/>
        <end position="25"/>
    </location>
</feature>
<evidence type="ECO:0000313" key="4">
    <source>
        <dbReference type="Proteomes" id="UP000825935"/>
    </source>
</evidence>
<name>A0A8T2QIK8_CERRI</name>
<dbReference type="PANTHER" id="PTHR18950">
    <property type="entry name" value="PROGESTERONE-INDUCED BLOCKING FACTOR 1"/>
    <property type="match status" value="1"/>
</dbReference>
<gene>
    <name evidence="3" type="ORF">KP509_34G003400</name>
</gene>
<keyword evidence="4" id="KW-1185">Reference proteome</keyword>
<dbReference type="OMA" id="KCERDTF"/>
<evidence type="ECO:0000256" key="1">
    <source>
        <dbReference type="SAM" id="Coils"/>
    </source>
</evidence>
<dbReference type="GO" id="GO:0060271">
    <property type="term" value="P:cilium assembly"/>
    <property type="evidence" value="ECO:0007669"/>
    <property type="project" value="TreeGrafter"/>
</dbReference>
<proteinExistence type="predicted"/>
<feature type="coiled-coil region" evidence="1">
    <location>
        <begin position="50"/>
        <end position="120"/>
    </location>
</feature>